<feature type="site" description="Important for catalytic activity" evidence="8">
    <location>
        <position position="230"/>
    </location>
</feature>
<dbReference type="RefSeq" id="WP_189632113.1">
    <property type="nucleotide sequence ID" value="NZ_BMYQ01000001.1"/>
</dbReference>
<evidence type="ECO:0000256" key="1">
    <source>
        <dbReference type="ARBA" id="ARBA00001936"/>
    </source>
</evidence>
<dbReference type="Pfam" id="PF03372">
    <property type="entry name" value="Exo_endo_phos"/>
    <property type="match status" value="1"/>
</dbReference>
<evidence type="ECO:0000256" key="3">
    <source>
        <dbReference type="ARBA" id="ARBA00022723"/>
    </source>
</evidence>
<dbReference type="EMBL" id="BMYQ01000001">
    <property type="protein sequence ID" value="GGW21848.1"/>
    <property type="molecule type" value="Genomic_DNA"/>
</dbReference>
<keyword evidence="7" id="KW-0464">Manganese</keyword>
<evidence type="ECO:0000256" key="8">
    <source>
        <dbReference type="PIRSR" id="PIRSR604808-3"/>
    </source>
</evidence>
<keyword evidence="11" id="KW-1185">Reference proteome</keyword>
<organism evidence="10 11">
    <name type="scientific">Gemmobacter lanyuensis</name>
    <dbReference type="NCBI Taxonomy" id="1054497"/>
    <lineage>
        <taxon>Bacteria</taxon>
        <taxon>Pseudomonadati</taxon>
        <taxon>Pseudomonadota</taxon>
        <taxon>Alphaproteobacteria</taxon>
        <taxon>Rhodobacterales</taxon>
        <taxon>Paracoccaceae</taxon>
        <taxon>Gemmobacter</taxon>
    </lineage>
</organism>
<dbReference type="GO" id="GO:0003677">
    <property type="term" value="F:DNA binding"/>
    <property type="evidence" value="ECO:0007669"/>
    <property type="project" value="InterPro"/>
</dbReference>
<dbReference type="AlphaFoldDB" id="A0A918MH11"/>
<accession>A0A918MH11</accession>
<gene>
    <name evidence="10" type="primary">xthA</name>
    <name evidence="10" type="ORF">GCM10011452_03870</name>
</gene>
<dbReference type="PANTHER" id="PTHR43250">
    <property type="entry name" value="EXODEOXYRIBONUCLEASE III"/>
    <property type="match status" value="1"/>
</dbReference>
<dbReference type="PROSITE" id="PS00728">
    <property type="entry name" value="AP_NUCLEASE_F1_3"/>
    <property type="match status" value="1"/>
</dbReference>
<dbReference type="PROSITE" id="PS00726">
    <property type="entry name" value="AP_NUCLEASE_F1_1"/>
    <property type="match status" value="1"/>
</dbReference>
<evidence type="ECO:0000256" key="2">
    <source>
        <dbReference type="ARBA" id="ARBA00007092"/>
    </source>
</evidence>
<protein>
    <submittedName>
        <fullName evidence="10">Exodeoxyribonuclease III</fullName>
    </submittedName>
</protein>
<feature type="active site" description="Proton acceptor" evidence="6">
    <location>
        <position position="260"/>
    </location>
</feature>
<dbReference type="Proteomes" id="UP000628984">
    <property type="component" value="Unassembled WGS sequence"/>
</dbReference>
<dbReference type="GO" id="GO:0004519">
    <property type="term" value="F:endonuclease activity"/>
    <property type="evidence" value="ECO:0007669"/>
    <property type="project" value="InterPro"/>
</dbReference>
<dbReference type="InterPro" id="IPR036691">
    <property type="entry name" value="Endo/exonu/phosph_ase_sf"/>
</dbReference>
<comment type="similarity">
    <text evidence="2">Belongs to the DNA repair enzymes AP/ExoA family.</text>
</comment>
<keyword evidence="3 7" id="KW-0479">Metal-binding</keyword>
<sequence>MKIATFNINGIKARIEALPRWLEAAKPDVVALQEIKSVDDAFPREMFEDLGWRVETHGQKSFNGVAILSRLPLEDVTRGLPGDDSDEQARWIEATVMGDTRRVRLCGLYLPNGNPVSFGADGRPLIEGKYGYKLGWMERMRARAAELLLGEEPVVLAGDYNIIPQAEDAARPEAWGQDALFLPESRAAFRRILNLGYTEAFRSRVSGPGHYSFWDYQAGAWDRNNGIRIDHLLLSPQAADLLRDVQIDRAVRGEDKPSDHVPVWIDLDA</sequence>
<dbReference type="PANTHER" id="PTHR43250:SF2">
    <property type="entry name" value="EXODEOXYRIBONUCLEASE III"/>
    <property type="match status" value="1"/>
</dbReference>
<keyword evidence="5 7" id="KW-0460">Magnesium</keyword>
<feature type="site" description="Interaction with DNA substrate" evidence="8">
    <location>
        <position position="260"/>
    </location>
</feature>
<feature type="binding site" evidence="7">
    <location>
        <position position="260"/>
    </location>
    <ligand>
        <name>Mg(2+)</name>
        <dbReference type="ChEBI" id="CHEBI:18420"/>
        <label>1</label>
    </ligand>
</feature>
<reference evidence="10" key="1">
    <citation type="journal article" date="2014" name="Int. J. Syst. Evol. Microbiol.">
        <title>Complete genome sequence of Corynebacterium casei LMG S-19264T (=DSM 44701T), isolated from a smear-ripened cheese.</title>
        <authorList>
            <consortium name="US DOE Joint Genome Institute (JGI-PGF)"/>
            <person name="Walter F."/>
            <person name="Albersmeier A."/>
            <person name="Kalinowski J."/>
            <person name="Ruckert C."/>
        </authorList>
    </citation>
    <scope>NUCLEOTIDE SEQUENCE</scope>
    <source>
        <strain evidence="10">KCTC 23714</strain>
    </source>
</reference>
<keyword evidence="4" id="KW-0378">Hydrolase</keyword>
<feature type="site" description="Transition state stabilizer" evidence="8">
    <location>
        <position position="161"/>
    </location>
</feature>
<feature type="domain" description="Endonuclease/exonuclease/phosphatase" evidence="9">
    <location>
        <begin position="4"/>
        <end position="260"/>
    </location>
</feature>
<proteinExistence type="inferred from homology"/>
<evidence type="ECO:0000313" key="11">
    <source>
        <dbReference type="Proteomes" id="UP000628984"/>
    </source>
</evidence>
<reference evidence="10" key="2">
    <citation type="submission" date="2020-09" db="EMBL/GenBank/DDBJ databases">
        <authorList>
            <person name="Sun Q."/>
            <person name="Kim S."/>
        </authorList>
    </citation>
    <scope>NUCLEOTIDE SEQUENCE</scope>
    <source>
        <strain evidence="10">KCTC 23714</strain>
    </source>
</reference>
<evidence type="ECO:0000256" key="4">
    <source>
        <dbReference type="ARBA" id="ARBA00022801"/>
    </source>
</evidence>
<dbReference type="InterPro" id="IPR037493">
    <property type="entry name" value="ExoIII-like"/>
</dbReference>
<dbReference type="InterPro" id="IPR004808">
    <property type="entry name" value="AP_endonuc_1"/>
</dbReference>
<dbReference type="SUPFAM" id="SSF56219">
    <property type="entry name" value="DNase I-like"/>
    <property type="match status" value="1"/>
</dbReference>
<comment type="cofactor">
    <cofactor evidence="7">
        <name>Mg(2+)</name>
        <dbReference type="ChEBI" id="CHEBI:18420"/>
    </cofactor>
    <cofactor evidence="7">
        <name>Mn(2+)</name>
        <dbReference type="ChEBI" id="CHEBI:29035"/>
    </cofactor>
    <text evidence="7">Probably binds two magnesium or manganese ions per subunit.</text>
</comment>
<comment type="caution">
    <text evidence="10">The sequence shown here is derived from an EMBL/GenBank/DDBJ whole genome shotgun (WGS) entry which is preliminary data.</text>
</comment>
<dbReference type="Gene3D" id="3.60.10.10">
    <property type="entry name" value="Endonuclease/exonuclease/phosphatase"/>
    <property type="match status" value="1"/>
</dbReference>
<dbReference type="CDD" id="cd09086">
    <property type="entry name" value="ExoIII-like_AP-endo"/>
    <property type="match status" value="1"/>
</dbReference>
<feature type="binding site" evidence="7">
    <location>
        <position position="34"/>
    </location>
    <ligand>
        <name>Mg(2+)</name>
        <dbReference type="ChEBI" id="CHEBI:18420"/>
        <label>1</label>
    </ligand>
</feature>
<evidence type="ECO:0000256" key="5">
    <source>
        <dbReference type="ARBA" id="ARBA00022842"/>
    </source>
</evidence>
<evidence type="ECO:0000313" key="10">
    <source>
        <dbReference type="EMBL" id="GGW21848.1"/>
    </source>
</evidence>
<evidence type="ECO:0000256" key="6">
    <source>
        <dbReference type="PIRSR" id="PIRSR604808-1"/>
    </source>
</evidence>
<feature type="binding site" evidence="7">
    <location>
        <position position="159"/>
    </location>
    <ligand>
        <name>Mg(2+)</name>
        <dbReference type="ChEBI" id="CHEBI:18420"/>
        <label>1</label>
    </ligand>
</feature>
<dbReference type="NCBIfam" id="TIGR00633">
    <property type="entry name" value="xth"/>
    <property type="match status" value="1"/>
</dbReference>
<dbReference type="PROSITE" id="PS51435">
    <property type="entry name" value="AP_NUCLEASE_F1_4"/>
    <property type="match status" value="1"/>
</dbReference>
<dbReference type="InterPro" id="IPR005135">
    <property type="entry name" value="Endo/exonuclease/phosphatase"/>
</dbReference>
<dbReference type="GO" id="GO:0006281">
    <property type="term" value="P:DNA repair"/>
    <property type="evidence" value="ECO:0007669"/>
    <property type="project" value="InterPro"/>
</dbReference>
<feature type="binding site" evidence="7">
    <location>
        <position position="161"/>
    </location>
    <ligand>
        <name>Mg(2+)</name>
        <dbReference type="ChEBI" id="CHEBI:18420"/>
        <label>1</label>
    </ligand>
</feature>
<comment type="cofactor">
    <cofactor evidence="1">
        <name>Mn(2+)</name>
        <dbReference type="ChEBI" id="CHEBI:29035"/>
    </cofactor>
</comment>
<feature type="active site" evidence="6">
    <location>
        <position position="109"/>
    </location>
</feature>
<evidence type="ECO:0000256" key="7">
    <source>
        <dbReference type="PIRSR" id="PIRSR604808-2"/>
    </source>
</evidence>
<name>A0A918MH11_9RHOB</name>
<dbReference type="InterPro" id="IPR020847">
    <property type="entry name" value="AP_endonuclease_F1_BS"/>
</dbReference>
<feature type="binding site" evidence="7">
    <location>
        <position position="7"/>
    </location>
    <ligand>
        <name>Mg(2+)</name>
        <dbReference type="ChEBI" id="CHEBI:18420"/>
        <label>1</label>
    </ligand>
</feature>
<feature type="binding site" evidence="7">
    <location>
        <position position="259"/>
    </location>
    <ligand>
        <name>Mg(2+)</name>
        <dbReference type="ChEBI" id="CHEBI:18420"/>
        <label>1</label>
    </ligand>
</feature>
<evidence type="ECO:0000259" key="9">
    <source>
        <dbReference type="Pfam" id="PF03372"/>
    </source>
</evidence>
<dbReference type="NCBIfam" id="TIGR00195">
    <property type="entry name" value="exoDNase_III"/>
    <property type="match status" value="1"/>
</dbReference>
<dbReference type="GO" id="GO:0008311">
    <property type="term" value="F:double-stranded DNA 3'-5' DNA exonuclease activity"/>
    <property type="evidence" value="ECO:0007669"/>
    <property type="project" value="InterPro"/>
</dbReference>
<dbReference type="GO" id="GO:0046872">
    <property type="term" value="F:metal ion binding"/>
    <property type="evidence" value="ECO:0007669"/>
    <property type="project" value="UniProtKB-KW"/>
</dbReference>
<feature type="active site" description="Proton donor/acceptor" evidence="6">
    <location>
        <position position="159"/>
    </location>
</feature>
<dbReference type="InterPro" id="IPR020848">
    <property type="entry name" value="AP_endonuclease_F1_CS"/>
</dbReference>